<evidence type="ECO:0000256" key="2">
    <source>
        <dbReference type="SAM" id="Phobius"/>
    </source>
</evidence>
<feature type="region of interest" description="Disordered" evidence="1">
    <location>
        <begin position="182"/>
        <end position="202"/>
    </location>
</feature>
<evidence type="ECO:0000256" key="1">
    <source>
        <dbReference type="SAM" id="MobiDB-lite"/>
    </source>
</evidence>
<protein>
    <recommendedName>
        <fullName evidence="5">Transmembrane protein</fullName>
    </recommendedName>
</protein>
<feature type="transmembrane region" description="Helical" evidence="2">
    <location>
        <begin position="214"/>
        <end position="233"/>
    </location>
</feature>
<keyword evidence="4" id="KW-1185">Reference proteome</keyword>
<proteinExistence type="predicted"/>
<evidence type="ECO:0000313" key="4">
    <source>
        <dbReference type="Proteomes" id="UP001431235"/>
    </source>
</evidence>
<comment type="caution">
    <text evidence="3">The sequence shown here is derived from an EMBL/GenBank/DDBJ whole genome shotgun (WGS) entry which is preliminary data.</text>
</comment>
<keyword evidence="2" id="KW-1133">Transmembrane helix</keyword>
<keyword evidence="2" id="KW-0812">Transmembrane</keyword>
<feature type="region of interest" description="Disordered" evidence="1">
    <location>
        <begin position="310"/>
        <end position="335"/>
    </location>
</feature>
<sequence>MAATATSVTGAGGALSAFLKGIERRALVVAALQAGDEEGGDRAVAAAMQAFAGPAAALPMADWPTRFWTLLCAAPGLYTAGDAGRWPPELAHLPTLAPAERLALLLRIGAGLDETVAAAVLGIETEAYRVALGGACPLDAQGQPDAAAWRALAEQVQVQVRQVPPERLERLERLRGSLAADARPSAAAPAAPHAGAWAVRRRRSSRPADGRRRWIWLWGALVLLTLAAGLWGWRYQGRDVLPAPRPPADGAVADNGPVRVEALPGDAGAPAPGAGDRLAVADAAMIADPELGLAQDADFYAWQAAGGPMPVDESQVRPGRVEPAGVALETVDDED</sequence>
<name>A0ABT0SKE9_9GAMM</name>
<evidence type="ECO:0008006" key="5">
    <source>
        <dbReference type="Google" id="ProtNLM"/>
    </source>
</evidence>
<dbReference type="EMBL" id="JAIKTS010000004">
    <property type="protein sequence ID" value="MCL7715445.1"/>
    <property type="molecule type" value="Genomic_DNA"/>
</dbReference>
<feature type="compositionally biased region" description="Low complexity" evidence="1">
    <location>
        <begin position="182"/>
        <end position="198"/>
    </location>
</feature>
<reference evidence="3 4" key="1">
    <citation type="submission" date="2021-08" db="EMBL/GenBank/DDBJ databases">
        <title>Novel members of of the genus Stenotrophomonas from differernt environment.</title>
        <authorList>
            <person name="Deng Y."/>
        </authorList>
    </citation>
    <scope>NUCLEOTIDE SEQUENCE [LARGE SCALE GENOMIC DNA]</scope>
    <source>
        <strain evidence="3 4">CPCC 101365</strain>
    </source>
</reference>
<keyword evidence="2" id="KW-0472">Membrane</keyword>
<accession>A0ABT0SKE9</accession>
<dbReference type="RefSeq" id="WP_250064825.1">
    <property type="nucleotide sequence ID" value="NZ_JAIKTS010000004.1"/>
</dbReference>
<gene>
    <name evidence="3" type="ORF">K5L01_12420</name>
</gene>
<dbReference type="Proteomes" id="UP001431235">
    <property type="component" value="Unassembled WGS sequence"/>
</dbReference>
<organism evidence="3 4">
    <name type="scientific">Stenotrophomonas mori</name>
    <dbReference type="NCBI Taxonomy" id="2871096"/>
    <lineage>
        <taxon>Bacteria</taxon>
        <taxon>Pseudomonadati</taxon>
        <taxon>Pseudomonadota</taxon>
        <taxon>Gammaproteobacteria</taxon>
        <taxon>Lysobacterales</taxon>
        <taxon>Lysobacteraceae</taxon>
        <taxon>Stenotrophomonas</taxon>
    </lineage>
</organism>
<evidence type="ECO:0000313" key="3">
    <source>
        <dbReference type="EMBL" id="MCL7715445.1"/>
    </source>
</evidence>